<dbReference type="InterPro" id="IPR021958">
    <property type="entry name" value="DUF3575"/>
</dbReference>
<gene>
    <name evidence="1" type="ORF">PI23P_10997</name>
</gene>
<organism evidence="1 2">
    <name type="scientific">Polaribacter irgensii 23-P</name>
    <dbReference type="NCBI Taxonomy" id="313594"/>
    <lineage>
        <taxon>Bacteria</taxon>
        <taxon>Pseudomonadati</taxon>
        <taxon>Bacteroidota</taxon>
        <taxon>Flavobacteriia</taxon>
        <taxon>Flavobacteriales</taxon>
        <taxon>Flavobacteriaceae</taxon>
    </lineage>
</organism>
<sequence length="203" mass="22808">MKNLILPIFFILFTKSILAQVELKTNIATLVAGIPNVGLEFQVGKNASIQLDVLGSFWDSVDGAPFQINQTFLEYRLYSNSNISEWFIGAHLGYGMFTIQKPYDLIISPRYSTTEDPDGAFRSGRSVFHGLTVGYKKLLNKRFSLELFIGGGYAMSHYKGYNGLNRTDIGSENYRPFNGSGEVLIYRGGLMIIYKIGPYKKKD</sequence>
<dbReference type="Pfam" id="PF12099">
    <property type="entry name" value="DUF3575"/>
    <property type="match status" value="1"/>
</dbReference>
<comment type="caution">
    <text evidence="1">The sequence shown here is derived from an EMBL/GenBank/DDBJ whole genome shotgun (WGS) entry which is preliminary data.</text>
</comment>
<accession>A4C152</accession>
<dbReference type="InterPro" id="IPR036709">
    <property type="entry name" value="Autotransporte_beta_dom_sf"/>
</dbReference>
<protein>
    <recommendedName>
        <fullName evidence="3">DUF3575 domain-containing protein</fullName>
    </recommendedName>
</protein>
<dbReference type="Proteomes" id="UP000003053">
    <property type="component" value="Unassembled WGS sequence"/>
</dbReference>
<dbReference type="SUPFAM" id="SSF103515">
    <property type="entry name" value="Autotransporter"/>
    <property type="match status" value="1"/>
</dbReference>
<dbReference type="eggNOG" id="COG2885">
    <property type="taxonomic scope" value="Bacteria"/>
</dbReference>
<name>A4C152_9FLAO</name>
<dbReference type="EMBL" id="AAOG01000003">
    <property type="protein sequence ID" value="EAR11855.1"/>
    <property type="molecule type" value="Genomic_DNA"/>
</dbReference>
<evidence type="ECO:0000313" key="1">
    <source>
        <dbReference type="EMBL" id="EAR11855.1"/>
    </source>
</evidence>
<keyword evidence="2" id="KW-1185">Reference proteome</keyword>
<evidence type="ECO:0008006" key="3">
    <source>
        <dbReference type="Google" id="ProtNLM"/>
    </source>
</evidence>
<evidence type="ECO:0000313" key="2">
    <source>
        <dbReference type="Proteomes" id="UP000003053"/>
    </source>
</evidence>
<dbReference type="OrthoDB" id="1001751at2"/>
<dbReference type="STRING" id="313594.PI23P_10997"/>
<dbReference type="AlphaFoldDB" id="A4C152"/>
<dbReference type="HOGENOM" id="CLU_117190_0_0_10"/>
<dbReference type="RefSeq" id="WP_004570815.1">
    <property type="nucleotide sequence ID" value="NZ_CH724148.1"/>
</dbReference>
<proteinExistence type="predicted"/>
<reference evidence="1 2" key="1">
    <citation type="submission" date="2006-02" db="EMBL/GenBank/DDBJ databases">
        <authorList>
            <person name="Murray A."/>
            <person name="Staley J."/>
            <person name="Ferriera S."/>
            <person name="Johnson J."/>
            <person name="Kravitz S."/>
            <person name="Halpern A."/>
            <person name="Remington K."/>
            <person name="Beeson K."/>
            <person name="Tran B."/>
            <person name="Rogers Y.-H."/>
            <person name="Friedman R."/>
            <person name="Venter J.C."/>
        </authorList>
    </citation>
    <scope>NUCLEOTIDE SEQUENCE [LARGE SCALE GENOMIC DNA]</scope>
    <source>
        <strain evidence="1 2">23-P</strain>
    </source>
</reference>